<dbReference type="Gene3D" id="1.10.246.70">
    <property type="match status" value="1"/>
</dbReference>
<dbReference type="Gene3D" id="3.40.50.1820">
    <property type="entry name" value="alpha/beta hydrolase"/>
    <property type="match status" value="1"/>
</dbReference>
<dbReference type="OMA" id="NDWNVKP"/>
<dbReference type="SUPFAM" id="SSF49785">
    <property type="entry name" value="Galactose-binding domain-like"/>
    <property type="match status" value="1"/>
</dbReference>
<dbReference type="InterPro" id="IPR013736">
    <property type="entry name" value="Xaa-Pro_dipept_C"/>
</dbReference>
<dbReference type="RefSeq" id="WP_002820793.1">
    <property type="nucleotide sequence ID" value="NZ_CP027431.1"/>
</dbReference>
<sequence length="795" mass="90393">MKNNFKYNAFTDDSFFDPFDELKRINLFDDSFFENSFHDNLKIFFKRMFPNCHSFEAKKEAEKAILVNGKNDLSTYLERDFQSISAEDFYLVIDQLLDFNLGLEIDFGSGKQFLIDSGQQVLSAVKIDSTNLADFLFNALILRSANGLSLIDNLVSDGFLIESFANKIPKPLFFAGKSLAVFQKKDLLHERVYIDTRIDTDQDRKNDLLLLTISRPKKEVADFKVPVILTANPYFYGTNDMQEDVHSPEGDLSIKDDFNFQIGSSSETEKQLPALKKQEVIEEESFKRSSKTGASTFPLNDYFLARGFAVAYYGGLGTRGSDGLRSSGGPDETTACCAAIEYLSGHRLAFTDKAASNSIRAAWSNGSVAMTGRSYLGTLATACATRNPLGLKTIISESAISSWYDYYRENGLVVAPGGFQGEDADVLALDTFSRWFDGSQFFKIKSIFEKSLSEMKKAEDRQTGNYNEFWDQRNYLNQAEKIKIDCLYVHGLNDWNVKPINVFNILAKLSKHSGQSVNVILHQGQHISPHDIRSFDYLDICNAWLTHELFGLENSIQKTLPKVIVEDNIDPEIWHGQSDWTQTERKSEFNLARLAGEKLASYKDNLTEIYHNHYSNYENYEKDFYSAKEIFDNSLLKINLPTIADSTINGRIQLNLRIKTNSRTGLLTAALVEMNAGKHSSKVTKIVLNRNFKINFEDHAIPLRDFYSKKTDEHLITNGHINLQNIQGPNIVNQVYENQFLDLKLLLQPTIYRLTASSKIVLFIFASDMQYTLHPQKIQEYTVDLKESKIILPIL</sequence>
<dbReference type="NCBIfam" id="NF003781">
    <property type="entry name" value="PRK05371.1-2"/>
    <property type="match status" value="1"/>
</dbReference>
<dbReference type="GeneID" id="75066310"/>
<dbReference type="SMART" id="SM00940">
    <property type="entry name" value="PepX_N"/>
    <property type="match status" value="1"/>
</dbReference>
<comment type="function">
    <text evidence="2">Removes N-terminal dipeptides sequentially from polypeptides having unsubstituted N-termini provided that the penultimate residue is proline.</text>
</comment>
<dbReference type="InterPro" id="IPR008252">
    <property type="entry name" value="Pept_S15_Xpro"/>
</dbReference>
<evidence type="ECO:0000256" key="1">
    <source>
        <dbReference type="ARBA" id="ARBA00000123"/>
    </source>
</evidence>
<evidence type="ECO:0000313" key="14">
    <source>
        <dbReference type="Proteomes" id="UP000181728"/>
    </source>
</evidence>
<comment type="subunit">
    <text evidence="4">Homodimer.</text>
</comment>
<accession>A0A483BE39</accession>
<dbReference type="EC" id="3.4.14.11" evidence="5"/>
<keyword evidence="9" id="KW-0378">Hydrolase</keyword>
<dbReference type="Gene3D" id="2.60.120.260">
    <property type="entry name" value="Galactose-binding domain-like"/>
    <property type="match status" value="1"/>
</dbReference>
<dbReference type="SUPFAM" id="SSF53474">
    <property type="entry name" value="alpha/beta-Hydrolases"/>
    <property type="match status" value="1"/>
</dbReference>
<evidence type="ECO:0000313" key="13">
    <source>
        <dbReference type="EMBL" id="OIM20828.1"/>
    </source>
</evidence>
<protein>
    <recommendedName>
        <fullName evidence="6">Xaa-Pro dipeptidyl-peptidase</fullName>
        <ecNumber evidence="5">3.4.14.11</ecNumber>
    </recommendedName>
    <alternativeName>
        <fullName evidence="12">X-Pro dipeptidyl-peptidase</fullName>
    </alternativeName>
    <alternativeName>
        <fullName evidence="11">X-prolyl-dipeptidyl aminopeptidase</fullName>
    </alternativeName>
</protein>
<dbReference type="GO" id="GO:0006508">
    <property type="term" value="P:proteolysis"/>
    <property type="evidence" value="ECO:0007669"/>
    <property type="project" value="UniProtKB-KW"/>
</dbReference>
<evidence type="ECO:0000256" key="7">
    <source>
        <dbReference type="ARBA" id="ARBA00022438"/>
    </source>
</evidence>
<keyword evidence="7" id="KW-0031">Aminopeptidase</keyword>
<evidence type="ECO:0000256" key="2">
    <source>
        <dbReference type="ARBA" id="ARBA00003997"/>
    </source>
</evidence>
<comment type="catalytic activity">
    <reaction evidence="1">
        <text>Hydrolyzes Xaa-Pro-|- bonds to release unblocked, N-terminal dipeptides from substrates including Ala-Pro-|-p-nitroanilide and (sequentially) Tyr-Pro-|-Phe-Pro-|-Gly-Pro-|-Ile.</text>
        <dbReference type="EC" id="3.4.14.11"/>
    </reaction>
</comment>
<keyword evidence="10" id="KW-0720">Serine protease</keyword>
<evidence type="ECO:0000256" key="8">
    <source>
        <dbReference type="ARBA" id="ARBA00022670"/>
    </source>
</evidence>
<dbReference type="InterPro" id="IPR015251">
    <property type="entry name" value="PepX_N_dom"/>
</dbReference>
<keyword evidence="8" id="KW-0645">Protease</keyword>
<dbReference type="InterPro" id="IPR029058">
    <property type="entry name" value="AB_hydrolase_fold"/>
</dbReference>
<dbReference type="GO" id="GO:0004177">
    <property type="term" value="F:aminopeptidase activity"/>
    <property type="evidence" value="ECO:0007669"/>
    <property type="project" value="UniProtKB-KW"/>
</dbReference>
<dbReference type="InterPro" id="IPR036313">
    <property type="entry name" value="PepX_N_dom_sf"/>
</dbReference>
<evidence type="ECO:0000256" key="6">
    <source>
        <dbReference type="ARBA" id="ARBA00014682"/>
    </source>
</evidence>
<organism evidence="13 14">
    <name type="scientific">Oenococcus oeni</name>
    <name type="common">Leuconostoc oenos</name>
    <dbReference type="NCBI Taxonomy" id="1247"/>
    <lineage>
        <taxon>Bacteria</taxon>
        <taxon>Bacillati</taxon>
        <taxon>Bacillota</taxon>
        <taxon>Bacilli</taxon>
        <taxon>Lactobacillales</taxon>
        <taxon>Lactobacillaceae</taxon>
        <taxon>Oenococcus</taxon>
    </lineage>
</organism>
<reference evidence="13 14" key="1">
    <citation type="journal article" date="2016" name="BMC Genomics">
        <title>Consensus pan-genome assembly of the specialised wine bacterium Oenococcus oeni.</title>
        <authorList>
            <person name="Sternes P.R."/>
            <person name="Borneman A.R."/>
        </authorList>
    </citation>
    <scope>NUCLEOTIDE SEQUENCE [LARGE SCALE GENOMIC DNA]</scope>
    <source>
        <strain evidence="13 14">AWRIB661</strain>
    </source>
</reference>
<dbReference type="GO" id="GO:0008236">
    <property type="term" value="F:serine-type peptidase activity"/>
    <property type="evidence" value="ECO:0007669"/>
    <property type="project" value="UniProtKB-KW"/>
</dbReference>
<dbReference type="Pfam" id="PF09168">
    <property type="entry name" value="PepX_N"/>
    <property type="match status" value="1"/>
</dbReference>
<name>A0A483BE39_OENOE</name>
<evidence type="ECO:0000256" key="5">
    <source>
        <dbReference type="ARBA" id="ARBA00012463"/>
    </source>
</evidence>
<dbReference type="GO" id="GO:0008239">
    <property type="term" value="F:dipeptidyl-peptidase activity"/>
    <property type="evidence" value="ECO:0007669"/>
    <property type="project" value="UniProtKB-EC"/>
</dbReference>
<dbReference type="SUPFAM" id="SSF81761">
    <property type="entry name" value="X-Prolyl dipeptidyl aminopeptidase PepX, N-terminal domain"/>
    <property type="match status" value="1"/>
</dbReference>
<dbReference type="SMART" id="SM00939">
    <property type="entry name" value="PepX_C"/>
    <property type="match status" value="1"/>
</dbReference>
<evidence type="ECO:0000256" key="12">
    <source>
        <dbReference type="ARBA" id="ARBA00031951"/>
    </source>
</evidence>
<comment type="similarity">
    <text evidence="3">Belongs to the peptidase S15 family.</text>
</comment>
<evidence type="ECO:0000256" key="10">
    <source>
        <dbReference type="ARBA" id="ARBA00022825"/>
    </source>
</evidence>
<dbReference type="EMBL" id="MLOK01000047">
    <property type="protein sequence ID" value="OIM20828.1"/>
    <property type="molecule type" value="Genomic_DNA"/>
</dbReference>
<dbReference type="PRINTS" id="PR00923">
    <property type="entry name" value="LACTOPTASE"/>
</dbReference>
<dbReference type="InterPro" id="IPR000383">
    <property type="entry name" value="Xaa-Pro-like_dom"/>
</dbReference>
<evidence type="ECO:0000256" key="11">
    <source>
        <dbReference type="ARBA" id="ARBA00030045"/>
    </source>
</evidence>
<gene>
    <name evidence="13" type="ORF">ATX59_06920</name>
</gene>
<dbReference type="Pfam" id="PF08530">
    <property type="entry name" value="PepX_C"/>
    <property type="match status" value="1"/>
</dbReference>
<dbReference type="Proteomes" id="UP000181728">
    <property type="component" value="Unassembled WGS sequence"/>
</dbReference>
<proteinExistence type="inferred from homology"/>
<evidence type="ECO:0000256" key="9">
    <source>
        <dbReference type="ARBA" id="ARBA00022801"/>
    </source>
</evidence>
<dbReference type="InterPro" id="IPR008979">
    <property type="entry name" value="Galactose-bd-like_sf"/>
</dbReference>
<evidence type="ECO:0000256" key="3">
    <source>
        <dbReference type="ARBA" id="ARBA00010819"/>
    </source>
</evidence>
<dbReference type="AlphaFoldDB" id="A0A483BE39"/>
<comment type="caution">
    <text evidence="13">The sequence shown here is derived from an EMBL/GenBank/DDBJ whole genome shotgun (WGS) entry which is preliminary data.</text>
</comment>
<evidence type="ECO:0000256" key="4">
    <source>
        <dbReference type="ARBA" id="ARBA00011738"/>
    </source>
</evidence>
<dbReference type="Pfam" id="PF02129">
    <property type="entry name" value="Peptidase_S15"/>
    <property type="match status" value="1"/>
</dbReference>